<dbReference type="InterPro" id="IPR013785">
    <property type="entry name" value="Aldolase_TIM"/>
</dbReference>
<dbReference type="SUPFAM" id="SSF51569">
    <property type="entry name" value="Aldolase"/>
    <property type="match status" value="1"/>
</dbReference>
<dbReference type="CDD" id="cd00959">
    <property type="entry name" value="DeoC"/>
    <property type="match status" value="1"/>
</dbReference>
<dbReference type="NCBIfam" id="TIGR00126">
    <property type="entry name" value="deoC"/>
    <property type="match status" value="1"/>
</dbReference>
<feature type="active site" description="Proton donor/acceptor" evidence="6">
    <location>
        <position position="184"/>
    </location>
</feature>
<protein>
    <recommendedName>
        <fullName evidence="6">Deoxyribose-phosphate aldolase</fullName>
        <shortName evidence="6">DERA</shortName>
        <ecNumber evidence="6">4.1.2.4</ecNumber>
    </recommendedName>
    <alternativeName>
        <fullName evidence="6">2-deoxy-D-ribose 5-phosphate aldolase</fullName>
    </alternativeName>
    <alternativeName>
        <fullName evidence="6">Phosphodeoxyriboaldolase</fullName>
        <shortName evidence="6">Deoxyriboaldolase</shortName>
    </alternativeName>
</protein>
<evidence type="ECO:0000313" key="7">
    <source>
        <dbReference type="EMBL" id="MFC4404172.1"/>
    </source>
</evidence>
<keyword evidence="2 6" id="KW-0963">Cytoplasm</keyword>
<comment type="caution">
    <text evidence="7">The sequence shown here is derived from an EMBL/GenBank/DDBJ whole genome shotgun (WGS) entry which is preliminary data.</text>
</comment>
<dbReference type="GO" id="GO:0004139">
    <property type="term" value="F:deoxyribose-phosphate aldolase activity"/>
    <property type="evidence" value="ECO:0007669"/>
    <property type="project" value="UniProtKB-EC"/>
</dbReference>
<accession>A0ABV8WWB2</accession>
<keyword evidence="8" id="KW-1185">Reference proteome</keyword>
<proteinExistence type="inferred from homology"/>
<evidence type="ECO:0000256" key="5">
    <source>
        <dbReference type="ARBA" id="ARBA00048791"/>
    </source>
</evidence>
<evidence type="ECO:0000256" key="3">
    <source>
        <dbReference type="ARBA" id="ARBA00023239"/>
    </source>
</evidence>
<dbReference type="EMBL" id="JBHSDT010000008">
    <property type="protein sequence ID" value="MFC4404172.1"/>
    <property type="molecule type" value="Genomic_DNA"/>
</dbReference>
<feature type="active site" description="Proton donor/acceptor" evidence="6">
    <location>
        <position position="92"/>
    </location>
</feature>
<evidence type="ECO:0000256" key="4">
    <source>
        <dbReference type="ARBA" id="ARBA00023270"/>
    </source>
</evidence>
<dbReference type="RefSeq" id="WP_390252710.1">
    <property type="nucleotide sequence ID" value="NZ_JBHSDT010000008.1"/>
</dbReference>
<reference evidence="8" key="1">
    <citation type="journal article" date="2019" name="Int. J. Syst. Evol. Microbiol.">
        <title>The Global Catalogue of Microorganisms (GCM) 10K type strain sequencing project: providing services to taxonomists for standard genome sequencing and annotation.</title>
        <authorList>
            <consortium name="The Broad Institute Genomics Platform"/>
            <consortium name="The Broad Institute Genome Sequencing Center for Infectious Disease"/>
            <person name="Wu L."/>
            <person name="Ma J."/>
        </authorList>
    </citation>
    <scope>NUCLEOTIDE SEQUENCE [LARGE SCALE GENOMIC DNA]</scope>
    <source>
        <strain evidence="8">CCUG 37865</strain>
    </source>
</reference>
<comment type="similarity">
    <text evidence="1 6">Belongs to the DeoC/FbaB aldolase family. DeoC type 1 subfamily.</text>
</comment>
<dbReference type="PIRSF" id="PIRSF001357">
    <property type="entry name" value="DeoC"/>
    <property type="match status" value="1"/>
</dbReference>
<evidence type="ECO:0000256" key="2">
    <source>
        <dbReference type="ARBA" id="ARBA00022490"/>
    </source>
</evidence>
<comment type="function">
    <text evidence="6">Catalyzes a reversible aldol reaction between acetaldehyde and D-glyceraldehyde 3-phosphate to generate 2-deoxy-D-ribose 5-phosphate.</text>
</comment>
<dbReference type="Gene3D" id="3.20.20.70">
    <property type="entry name" value="Aldolase class I"/>
    <property type="match status" value="1"/>
</dbReference>
<dbReference type="Pfam" id="PF01791">
    <property type="entry name" value="DeoC"/>
    <property type="match status" value="1"/>
</dbReference>
<sequence>MNKKYLAKAIDHTLLKPDANKEQIDRILNEAKEYGFASVCINPQWVKHAYGVLKDTDVKVCTVIGFPLGATSSETKAFETKQAIQDGAKEIDMVIAIGSLKSGDDDYVEKDIRSVVKAAGDNAIVKVIIETTLLTDDEKIRACRLAQNAGADFVKTSTGFAGGGATVADVKLMFETVGPDLEVKASGGVKDLDTMQQMLEAGATRIGASAGISIINGLETDTDY</sequence>
<comment type="subcellular location">
    <subcellularLocation>
        <location evidence="6">Cytoplasm</location>
    </subcellularLocation>
</comment>
<comment type="pathway">
    <text evidence="6">Carbohydrate degradation; 2-deoxy-D-ribose 1-phosphate degradation; D-glyceraldehyde 3-phosphate and acetaldehyde from 2-deoxy-alpha-D-ribose 1-phosphate: step 2/2.</text>
</comment>
<gene>
    <name evidence="6 7" type="primary">deoC</name>
    <name evidence="7" type="ORF">ACFOY7_13950</name>
</gene>
<dbReference type="InterPro" id="IPR002915">
    <property type="entry name" value="DeoC/FbaB/LacD_aldolase"/>
</dbReference>
<comment type="catalytic activity">
    <reaction evidence="5 6">
        <text>2-deoxy-D-ribose 5-phosphate = D-glyceraldehyde 3-phosphate + acetaldehyde</text>
        <dbReference type="Rhea" id="RHEA:12821"/>
        <dbReference type="ChEBI" id="CHEBI:15343"/>
        <dbReference type="ChEBI" id="CHEBI:59776"/>
        <dbReference type="ChEBI" id="CHEBI:62877"/>
        <dbReference type="EC" id="4.1.2.4"/>
    </reaction>
</comment>
<dbReference type="InterPro" id="IPR011343">
    <property type="entry name" value="DeoC"/>
</dbReference>
<dbReference type="Proteomes" id="UP001595882">
    <property type="component" value="Unassembled WGS sequence"/>
</dbReference>
<dbReference type="PANTHER" id="PTHR10889:SF1">
    <property type="entry name" value="DEOXYRIBOSE-PHOSPHATE ALDOLASE"/>
    <property type="match status" value="1"/>
</dbReference>
<dbReference type="SMART" id="SM01133">
    <property type="entry name" value="DeoC"/>
    <property type="match status" value="1"/>
</dbReference>
<keyword evidence="4 6" id="KW-0704">Schiff base</keyword>
<dbReference type="InterPro" id="IPR028581">
    <property type="entry name" value="DeoC_typeI"/>
</dbReference>
<dbReference type="EC" id="4.1.2.4" evidence="6"/>
<keyword evidence="3 6" id="KW-0456">Lyase</keyword>
<feature type="active site" description="Schiff-base intermediate with acetaldehyde" evidence="6">
    <location>
        <position position="155"/>
    </location>
</feature>
<evidence type="ECO:0000256" key="6">
    <source>
        <dbReference type="HAMAP-Rule" id="MF_00114"/>
    </source>
</evidence>
<dbReference type="HAMAP" id="MF_00114">
    <property type="entry name" value="DeoC_type1"/>
    <property type="match status" value="1"/>
</dbReference>
<dbReference type="PANTHER" id="PTHR10889">
    <property type="entry name" value="DEOXYRIBOSE-PHOSPHATE ALDOLASE"/>
    <property type="match status" value="1"/>
</dbReference>
<organism evidence="7 8">
    <name type="scientific">Gracilibacillus xinjiangensis</name>
    <dbReference type="NCBI Taxonomy" id="1193282"/>
    <lineage>
        <taxon>Bacteria</taxon>
        <taxon>Bacillati</taxon>
        <taxon>Bacillota</taxon>
        <taxon>Bacilli</taxon>
        <taxon>Bacillales</taxon>
        <taxon>Bacillaceae</taxon>
        <taxon>Gracilibacillus</taxon>
    </lineage>
</organism>
<evidence type="ECO:0000313" key="8">
    <source>
        <dbReference type="Proteomes" id="UP001595882"/>
    </source>
</evidence>
<name>A0ABV8WWB2_9BACI</name>
<evidence type="ECO:0000256" key="1">
    <source>
        <dbReference type="ARBA" id="ARBA00010936"/>
    </source>
</evidence>